<accession>A0AA47ELY1</accession>
<protein>
    <submittedName>
        <fullName evidence="1">HEAT repeat domain-containing protein</fullName>
    </submittedName>
</protein>
<reference evidence="1" key="1">
    <citation type="submission" date="2021-11" db="EMBL/GenBank/DDBJ databases">
        <title>Clostridia strains as spoilage organisms.</title>
        <authorList>
            <person name="Wambui J."/>
            <person name="Stevens M.J.A."/>
            <person name="Stephan R."/>
        </authorList>
    </citation>
    <scope>NUCLEOTIDE SEQUENCE</scope>
    <source>
        <strain evidence="1">CF009</strain>
    </source>
</reference>
<dbReference type="Proteomes" id="UP001164733">
    <property type="component" value="Chromosome"/>
</dbReference>
<sequence length="156" mass="18353">MSVIEIKKETPNNINELVRMADDKTNWRKRLEAVNELKNWKCQKSRDVLTRLAMHDLVFKVKEEALRATQSLGITKNGKRLKLGKPKAHLIKDINKKLYNVDNEINESFEITKFKEKFKQLYPEPYDVYEGDKGNSFDEWILNVLKNKPKSKSTDK</sequence>
<proteinExistence type="predicted"/>
<evidence type="ECO:0000313" key="1">
    <source>
        <dbReference type="EMBL" id="WAG62627.1"/>
    </source>
</evidence>
<organism evidence="1 2">
    <name type="scientific">Clostridium estertheticum</name>
    <dbReference type="NCBI Taxonomy" id="238834"/>
    <lineage>
        <taxon>Bacteria</taxon>
        <taxon>Bacillati</taxon>
        <taxon>Bacillota</taxon>
        <taxon>Clostridia</taxon>
        <taxon>Eubacteriales</taxon>
        <taxon>Clostridiaceae</taxon>
        <taxon>Clostridium</taxon>
    </lineage>
</organism>
<gene>
    <name evidence="1" type="ORF">LL038_10490</name>
</gene>
<dbReference type="EMBL" id="CP086239">
    <property type="protein sequence ID" value="WAG62627.1"/>
    <property type="molecule type" value="Genomic_DNA"/>
</dbReference>
<dbReference type="RefSeq" id="WP_216125411.1">
    <property type="nucleotide sequence ID" value="NZ_CP086239.1"/>
</dbReference>
<dbReference type="AlphaFoldDB" id="A0AA47ELY1"/>
<name>A0AA47ELY1_9CLOT</name>
<evidence type="ECO:0000313" key="2">
    <source>
        <dbReference type="Proteomes" id="UP001164733"/>
    </source>
</evidence>